<evidence type="ECO:0000313" key="2">
    <source>
        <dbReference type="Proteomes" id="UP000886520"/>
    </source>
</evidence>
<protein>
    <submittedName>
        <fullName evidence="1">Uncharacterized protein</fullName>
    </submittedName>
</protein>
<sequence length="138" mass="15696">MMLVIWFRDLDPRIIILITHAVSSLLRTFYMTFTWSTPRMWMTSVTSNDTLYLLRAIEAKVIGRCWLQRNQGLNTLQLDKLAYVNANLRGLEKVGGLNSGGTVSSTIKQVDHKKVVAEVADISKLQPCTTEDDVYDFI</sequence>
<organism evidence="1 2">
    <name type="scientific">Adiantum capillus-veneris</name>
    <name type="common">Maidenhair fern</name>
    <dbReference type="NCBI Taxonomy" id="13818"/>
    <lineage>
        <taxon>Eukaryota</taxon>
        <taxon>Viridiplantae</taxon>
        <taxon>Streptophyta</taxon>
        <taxon>Embryophyta</taxon>
        <taxon>Tracheophyta</taxon>
        <taxon>Polypodiopsida</taxon>
        <taxon>Polypodiidae</taxon>
        <taxon>Polypodiales</taxon>
        <taxon>Pteridineae</taxon>
        <taxon>Pteridaceae</taxon>
        <taxon>Vittarioideae</taxon>
        <taxon>Adiantum</taxon>
    </lineage>
</organism>
<accession>A0A9D4ZPV1</accession>
<proteinExistence type="predicted"/>
<reference evidence="1" key="1">
    <citation type="submission" date="2021-01" db="EMBL/GenBank/DDBJ databases">
        <title>Adiantum capillus-veneris genome.</title>
        <authorList>
            <person name="Fang Y."/>
            <person name="Liao Q."/>
        </authorList>
    </citation>
    <scope>NUCLEOTIDE SEQUENCE</scope>
    <source>
        <strain evidence="1">H3</strain>
        <tissue evidence="1">Leaf</tissue>
    </source>
</reference>
<dbReference type="AlphaFoldDB" id="A0A9D4ZPV1"/>
<evidence type="ECO:0000313" key="1">
    <source>
        <dbReference type="EMBL" id="KAI5081431.1"/>
    </source>
</evidence>
<dbReference type="EMBL" id="JABFUD020000004">
    <property type="protein sequence ID" value="KAI5081431.1"/>
    <property type="molecule type" value="Genomic_DNA"/>
</dbReference>
<gene>
    <name evidence="1" type="ORF">GOP47_0004614</name>
</gene>
<name>A0A9D4ZPV1_ADICA</name>
<keyword evidence="2" id="KW-1185">Reference proteome</keyword>
<dbReference type="Proteomes" id="UP000886520">
    <property type="component" value="Chromosome 4"/>
</dbReference>
<comment type="caution">
    <text evidence="1">The sequence shown here is derived from an EMBL/GenBank/DDBJ whole genome shotgun (WGS) entry which is preliminary data.</text>
</comment>